<evidence type="ECO:0000259" key="1">
    <source>
        <dbReference type="Pfam" id="PF00535"/>
    </source>
</evidence>
<proteinExistence type="predicted"/>
<comment type="caution">
    <text evidence="2">The sequence shown here is derived from an EMBL/GenBank/DDBJ whole genome shotgun (WGS) entry which is preliminary data.</text>
</comment>
<dbReference type="PANTHER" id="PTHR22916">
    <property type="entry name" value="GLYCOSYLTRANSFERASE"/>
    <property type="match status" value="1"/>
</dbReference>
<gene>
    <name evidence="2" type="ORF">ACFQWG_01485</name>
</gene>
<dbReference type="RefSeq" id="WP_380971456.1">
    <property type="nucleotide sequence ID" value="NZ_JBHTEF010000001.1"/>
</dbReference>
<dbReference type="EMBL" id="JBHTEF010000001">
    <property type="protein sequence ID" value="MFC7579898.1"/>
    <property type="molecule type" value="Genomic_DNA"/>
</dbReference>
<dbReference type="SUPFAM" id="SSF53448">
    <property type="entry name" value="Nucleotide-diphospho-sugar transferases"/>
    <property type="match status" value="1"/>
</dbReference>
<accession>A0ABW2SJX9</accession>
<dbReference type="Pfam" id="PF00535">
    <property type="entry name" value="Glycos_transf_2"/>
    <property type="match status" value="1"/>
</dbReference>
<dbReference type="Proteomes" id="UP001596527">
    <property type="component" value="Unassembled WGS sequence"/>
</dbReference>
<protein>
    <submittedName>
        <fullName evidence="2">Glycosyltransferase family 2 protein</fullName>
    </submittedName>
</protein>
<organism evidence="2 3">
    <name type="scientific">Schaalia naturae</name>
    <dbReference type="NCBI Taxonomy" id="635203"/>
    <lineage>
        <taxon>Bacteria</taxon>
        <taxon>Bacillati</taxon>
        <taxon>Actinomycetota</taxon>
        <taxon>Actinomycetes</taxon>
        <taxon>Actinomycetales</taxon>
        <taxon>Actinomycetaceae</taxon>
        <taxon>Schaalia</taxon>
    </lineage>
</organism>
<dbReference type="Gene3D" id="3.90.550.10">
    <property type="entry name" value="Spore Coat Polysaccharide Biosynthesis Protein SpsA, Chain A"/>
    <property type="match status" value="1"/>
</dbReference>
<keyword evidence="3" id="KW-1185">Reference proteome</keyword>
<dbReference type="PANTHER" id="PTHR22916:SF3">
    <property type="entry name" value="UDP-GLCNAC:BETAGAL BETA-1,3-N-ACETYLGLUCOSAMINYLTRANSFERASE-LIKE PROTEIN 1"/>
    <property type="match status" value="1"/>
</dbReference>
<dbReference type="InterPro" id="IPR029044">
    <property type="entry name" value="Nucleotide-diphossugar_trans"/>
</dbReference>
<evidence type="ECO:0000313" key="2">
    <source>
        <dbReference type="EMBL" id="MFC7579898.1"/>
    </source>
</evidence>
<feature type="domain" description="Glycosyltransferase 2-like" evidence="1">
    <location>
        <begin position="19"/>
        <end position="149"/>
    </location>
</feature>
<evidence type="ECO:0000313" key="3">
    <source>
        <dbReference type="Proteomes" id="UP001596527"/>
    </source>
</evidence>
<dbReference type="InterPro" id="IPR001173">
    <property type="entry name" value="Glyco_trans_2-like"/>
</dbReference>
<name>A0ABW2SJX9_9ACTO</name>
<sequence>MNETKLDQCASMKDLPFVSVIMAAYDTNQEFFEEAVGSILGQTYGNFEFLIVDDGLSEENRAWLGSVGDERLRVIVNDENLGQSRSVNRALGEARGRYVVRMDADDVAVPTRIERQVAFMEADPDLIAAGAQVRFLGTDKVRPRPYSCDEELRATLALRNALVHPTMILRLDALFERGIRYDVEQRYAQDYMLWVDLCTAGKIALQPEILLEYRIHGGQITSKKGDAQRACADQARLKYLRSTGVDATLRQSELLGRITNEALSAAPAELDEVCHFLIDAARRDDVSLDASWVERIVASRVLRSVLYNLRCSGGIRYLAWPRFWAALFKVSFWPYYINAIR</sequence>
<reference evidence="3" key="1">
    <citation type="journal article" date="2019" name="Int. J. Syst. Evol. Microbiol.">
        <title>The Global Catalogue of Microorganisms (GCM) 10K type strain sequencing project: providing services to taxonomists for standard genome sequencing and annotation.</title>
        <authorList>
            <consortium name="The Broad Institute Genomics Platform"/>
            <consortium name="The Broad Institute Genome Sequencing Center for Infectious Disease"/>
            <person name="Wu L."/>
            <person name="Ma J."/>
        </authorList>
    </citation>
    <scope>NUCLEOTIDE SEQUENCE [LARGE SCALE GENOMIC DNA]</scope>
    <source>
        <strain evidence="3">CCUG 56698</strain>
    </source>
</reference>